<dbReference type="OrthoDB" id="5572734at2"/>
<dbReference type="GO" id="GO:0005524">
    <property type="term" value="F:ATP binding"/>
    <property type="evidence" value="ECO:0007669"/>
    <property type="project" value="UniProtKB-UniRule"/>
</dbReference>
<comment type="caution">
    <text evidence="3">The sequence shown here is derived from an EMBL/GenBank/DDBJ whole genome shotgun (WGS) entry which is preliminary data.</text>
</comment>
<gene>
    <name evidence="3" type="ORF">EV684_106215</name>
</gene>
<dbReference type="InterPro" id="IPR011761">
    <property type="entry name" value="ATP-grasp"/>
</dbReference>
<dbReference type="GO" id="GO:0016874">
    <property type="term" value="F:ligase activity"/>
    <property type="evidence" value="ECO:0007669"/>
    <property type="project" value="UniProtKB-KW"/>
</dbReference>
<feature type="domain" description="ATP-grasp" evidence="2">
    <location>
        <begin position="211"/>
        <end position="283"/>
    </location>
</feature>
<dbReference type="RefSeq" id="WP_132647291.1">
    <property type="nucleotide sequence ID" value="NZ_CP181386.1"/>
</dbReference>
<dbReference type="InterPro" id="IPR016677">
    <property type="entry name" value="UCP016817_carboligase"/>
</dbReference>
<accession>A0A4R2MT48</accession>
<dbReference type="Gene3D" id="3.30.470.20">
    <property type="entry name" value="ATP-grasp fold, B domain"/>
    <property type="match status" value="1"/>
</dbReference>
<proteinExistence type="predicted"/>
<dbReference type="Proteomes" id="UP000295106">
    <property type="component" value="Unassembled WGS sequence"/>
</dbReference>
<evidence type="ECO:0000313" key="3">
    <source>
        <dbReference type="EMBL" id="TCP02653.1"/>
    </source>
</evidence>
<reference evidence="3 4" key="1">
    <citation type="submission" date="2019-03" db="EMBL/GenBank/DDBJ databases">
        <title>Genomic Encyclopedia of Type Strains, Phase IV (KMG-IV): sequencing the most valuable type-strain genomes for metagenomic binning, comparative biology and taxonomic classification.</title>
        <authorList>
            <person name="Goeker M."/>
        </authorList>
    </citation>
    <scope>NUCLEOTIDE SEQUENCE [LARGE SCALE GENOMIC DNA]</scope>
    <source>
        <strain evidence="3 4">DSM 1709</strain>
    </source>
</reference>
<dbReference type="Pfam" id="PF02655">
    <property type="entry name" value="ATP-grasp_3"/>
    <property type="match status" value="1"/>
</dbReference>
<dbReference type="EMBL" id="SLXD01000006">
    <property type="protein sequence ID" value="TCP02653.1"/>
    <property type="molecule type" value="Genomic_DNA"/>
</dbReference>
<dbReference type="SUPFAM" id="SSF56059">
    <property type="entry name" value="Glutathione synthetase ATP-binding domain-like"/>
    <property type="match status" value="1"/>
</dbReference>
<dbReference type="PIRSF" id="PIRSF016817">
    <property type="entry name" value="UCP016817_carboligase"/>
    <property type="match status" value="1"/>
</dbReference>
<dbReference type="GO" id="GO:0046872">
    <property type="term" value="F:metal ion binding"/>
    <property type="evidence" value="ECO:0007669"/>
    <property type="project" value="InterPro"/>
</dbReference>
<dbReference type="InterPro" id="IPR003806">
    <property type="entry name" value="ATP-grasp_PylC-type"/>
</dbReference>
<evidence type="ECO:0000313" key="4">
    <source>
        <dbReference type="Proteomes" id="UP000295106"/>
    </source>
</evidence>
<dbReference type="PROSITE" id="PS50975">
    <property type="entry name" value="ATP_GRASP"/>
    <property type="match status" value="1"/>
</dbReference>
<keyword evidence="3" id="KW-0436">Ligase</keyword>
<organism evidence="3 4">
    <name type="scientific">Rubrivivax gelatinosus</name>
    <name type="common">Rhodocyclus gelatinosus</name>
    <name type="synonym">Rhodopseudomonas gelatinosa</name>
    <dbReference type="NCBI Taxonomy" id="28068"/>
    <lineage>
        <taxon>Bacteria</taxon>
        <taxon>Pseudomonadati</taxon>
        <taxon>Pseudomonadota</taxon>
        <taxon>Betaproteobacteria</taxon>
        <taxon>Burkholderiales</taxon>
        <taxon>Sphaerotilaceae</taxon>
        <taxon>Rubrivivax</taxon>
    </lineage>
</organism>
<dbReference type="GeneID" id="99683617"/>
<protein>
    <submittedName>
        <fullName evidence="3">Putative ATP-grasp superfamily ATP-dependent carboligase</fullName>
    </submittedName>
</protein>
<dbReference type="AlphaFoldDB" id="A0A4R2MT48"/>
<evidence type="ECO:0000256" key="1">
    <source>
        <dbReference type="PROSITE-ProRule" id="PRU00409"/>
    </source>
</evidence>
<keyword evidence="1" id="KW-0067">ATP-binding</keyword>
<name>A0A4R2MT48_RUBGE</name>
<evidence type="ECO:0000259" key="2">
    <source>
        <dbReference type="PROSITE" id="PS50975"/>
    </source>
</evidence>
<keyword evidence="1" id="KW-0547">Nucleotide-binding</keyword>
<sequence length="372" mass="39332">MLAVAALSARALVDLAALDGLTVVALDVFGDADTVRRAAHWHSIGTPGRLEIDGERLLAALEALARDGDVDGWIAGAGFDGRPELLDAGAERLPLLGTGGSALRRLRDPRAFFAALDDLGLPHPAVSFEPPADPVGWLEKDAGGSGGWHVREADSGRHAAPGRYWQRWRPGQPMSATLVANGLDAVVLGFNRQTVRPVAGRRWVFAGIVGPLPVPPAVERTIVRAASVLARRFDLHGLASLDFLLDGEHAELLELNARPPASAELYPEVGRGGALRAHLRAITAGELPPPPAPPRVVQGHEIVFARRALVLDDLAAARIAAMPLARDWPRGGQRFDVGDPVCSLAAAGADAAELLAALATRREALLAFLENR</sequence>